<organism evidence="1 2">
    <name type="scientific">Dryococelus australis</name>
    <dbReference type="NCBI Taxonomy" id="614101"/>
    <lineage>
        <taxon>Eukaryota</taxon>
        <taxon>Metazoa</taxon>
        <taxon>Ecdysozoa</taxon>
        <taxon>Arthropoda</taxon>
        <taxon>Hexapoda</taxon>
        <taxon>Insecta</taxon>
        <taxon>Pterygota</taxon>
        <taxon>Neoptera</taxon>
        <taxon>Polyneoptera</taxon>
        <taxon>Phasmatodea</taxon>
        <taxon>Verophasmatodea</taxon>
        <taxon>Anareolatae</taxon>
        <taxon>Phasmatidae</taxon>
        <taxon>Eurycanthinae</taxon>
        <taxon>Dryococelus</taxon>
    </lineage>
</organism>
<sequence>MTKLQVSAMRGDTLPNMHVVHISHKKILSESQETEFKMRSSVPSVVTTIHSEHMLQSERNAKSHFAKVCRPKQVLTVKGGQQGRTPEPSSSEIFFVSSIDFHHKDFDWIEKLTLPKSNLIYFKLDTGAQCKILSSLIAQIYLITTRDPKPKVLVSLSKDSVPVLGEADVKVFTKRNTPHLVILLIVDKGHQCILGRRTYGNLCFIKRIETAIFDGEVFNGIGCLKGLAYEIDLLHSRQC</sequence>
<gene>
    <name evidence="1" type="ORF">PR048_020049</name>
</gene>
<keyword evidence="2" id="KW-1185">Reference proteome</keyword>
<accession>A0ABQ9H5E9</accession>
<reference evidence="1 2" key="1">
    <citation type="submission" date="2023-02" db="EMBL/GenBank/DDBJ databases">
        <title>LHISI_Scaffold_Assembly.</title>
        <authorList>
            <person name="Stuart O.P."/>
            <person name="Cleave R."/>
            <person name="Magrath M.J.L."/>
            <person name="Mikheyev A.S."/>
        </authorList>
    </citation>
    <scope>NUCLEOTIDE SEQUENCE [LARGE SCALE GENOMIC DNA]</scope>
    <source>
        <strain evidence="1">Daus_M_001</strain>
        <tissue evidence="1">Leg muscle</tissue>
    </source>
</reference>
<evidence type="ECO:0008006" key="3">
    <source>
        <dbReference type="Google" id="ProtNLM"/>
    </source>
</evidence>
<protein>
    <recommendedName>
        <fullName evidence="3">Peptidase A2 domain-containing protein</fullName>
    </recommendedName>
</protein>
<evidence type="ECO:0000313" key="2">
    <source>
        <dbReference type="Proteomes" id="UP001159363"/>
    </source>
</evidence>
<dbReference type="EMBL" id="JARBHB010000007">
    <property type="protein sequence ID" value="KAJ8879441.1"/>
    <property type="molecule type" value="Genomic_DNA"/>
</dbReference>
<name>A0ABQ9H5E9_9NEOP</name>
<proteinExistence type="predicted"/>
<evidence type="ECO:0000313" key="1">
    <source>
        <dbReference type="EMBL" id="KAJ8879441.1"/>
    </source>
</evidence>
<dbReference type="Proteomes" id="UP001159363">
    <property type="component" value="Chromosome 6"/>
</dbReference>
<comment type="caution">
    <text evidence="1">The sequence shown here is derived from an EMBL/GenBank/DDBJ whole genome shotgun (WGS) entry which is preliminary data.</text>
</comment>